<keyword evidence="3" id="KW-1185">Reference proteome</keyword>
<dbReference type="InterPro" id="IPR010982">
    <property type="entry name" value="Lambda_DNA-bd_dom_sf"/>
</dbReference>
<dbReference type="CDD" id="cd00093">
    <property type="entry name" value="HTH_XRE"/>
    <property type="match status" value="1"/>
</dbReference>
<name>A0A0R1K1L8_9LACO</name>
<evidence type="ECO:0000259" key="1">
    <source>
        <dbReference type="PROSITE" id="PS50943"/>
    </source>
</evidence>
<dbReference type="Gene3D" id="1.10.260.40">
    <property type="entry name" value="lambda repressor-like DNA-binding domains"/>
    <property type="match status" value="1"/>
</dbReference>
<dbReference type="PATRIC" id="fig|1291734.4.peg.1930"/>
<dbReference type="SMART" id="SM00530">
    <property type="entry name" value="HTH_XRE"/>
    <property type="match status" value="2"/>
</dbReference>
<gene>
    <name evidence="2" type="ORF">FD02_GL001880</name>
</gene>
<evidence type="ECO:0000313" key="3">
    <source>
        <dbReference type="Proteomes" id="UP000051804"/>
    </source>
</evidence>
<protein>
    <recommendedName>
        <fullName evidence="1">HTH cro/C1-type domain-containing protein</fullName>
    </recommendedName>
</protein>
<dbReference type="SUPFAM" id="SSF47413">
    <property type="entry name" value="lambda repressor-like DNA-binding domains"/>
    <property type="match status" value="1"/>
</dbReference>
<dbReference type="Pfam" id="PF13560">
    <property type="entry name" value="HTH_31"/>
    <property type="match status" value="1"/>
</dbReference>
<proteinExistence type="predicted"/>
<sequence length="602" mass="65331">MHMTIPIGLARLGQFFHEFRSGRGVALTAAASSFSPATLSRFERGNQDISAAKAQRLIDALGLEPQDFLPLLTEAPEIFPFMARGLVEGQAQAALLKRQRAFAAAHPTPSGLTTLADAWFAAALHWAEPTFRLSLAAEQRLADFLVVPENLTPLEEGIRAALIAPASHELLEILWQRSERMSHNLRKDYRGVLLIDYWLSAAANRDTDFLTAHQAELTAELAAHGHLNAYRDTLPRWRFAQRLATWVQAPTPAHAAAVTAYLDAERAVGHLTAATYYAALYAHAQAAQPAHNPALVDHFGTLNTSQTAGGVLAQRLRLFGVTPEDLPSDRDPSTLRRYMNGQSQLGFGAMTQVSAELALLPQTLLMSAGGTAKHVGHKPGLYSYWYQITDCATVAAAEQLYQQFRTDAAALPTPIATAQDFILQATLSDQFAVTPTIGLAKHTPAAFTQLVQSNRWGVQEGLTIKYLAEWLAASDLPLFCDRVARRCRDYPDDINGDFYHAAIATSLKRLATTAPALASQLLAALARDPLDQDTAPAWEQGGAAVATAVVLGDSPHAALTTWCARARTTGQYVALDAVAALWGDHFPADTFAHPAWDRAFHS</sequence>
<dbReference type="PROSITE" id="PS50943">
    <property type="entry name" value="HTH_CROC1"/>
    <property type="match status" value="1"/>
</dbReference>
<evidence type="ECO:0000313" key="2">
    <source>
        <dbReference type="EMBL" id="KRK74042.1"/>
    </source>
</evidence>
<organism evidence="2 3">
    <name type="scientific">Lacticaseibacillus nasuensis JCM 17158</name>
    <dbReference type="NCBI Taxonomy" id="1291734"/>
    <lineage>
        <taxon>Bacteria</taxon>
        <taxon>Bacillati</taxon>
        <taxon>Bacillota</taxon>
        <taxon>Bacilli</taxon>
        <taxon>Lactobacillales</taxon>
        <taxon>Lactobacillaceae</taxon>
        <taxon>Lacticaseibacillus</taxon>
    </lineage>
</organism>
<dbReference type="AlphaFoldDB" id="A0A0R1K1L8"/>
<feature type="domain" description="HTH cro/C1-type" evidence="1">
    <location>
        <begin position="29"/>
        <end position="68"/>
    </location>
</feature>
<dbReference type="EMBL" id="AZDJ01000003">
    <property type="protein sequence ID" value="KRK74042.1"/>
    <property type="molecule type" value="Genomic_DNA"/>
</dbReference>
<dbReference type="GO" id="GO:0003677">
    <property type="term" value="F:DNA binding"/>
    <property type="evidence" value="ECO:0007669"/>
    <property type="project" value="InterPro"/>
</dbReference>
<accession>A0A0R1K1L8</accession>
<dbReference type="InterPro" id="IPR001387">
    <property type="entry name" value="Cro/C1-type_HTH"/>
</dbReference>
<reference evidence="2 3" key="1">
    <citation type="journal article" date="2015" name="Genome Announc.">
        <title>Expanding the biotechnology potential of lactobacilli through comparative genomics of 213 strains and associated genera.</title>
        <authorList>
            <person name="Sun Z."/>
            <person name="Harris H.M."/>
            <person name="McCann A."/>
            <person name="Guo C."/>
            <person name="Argimon S."/>
            <person name="Zhang W."/>
            <person name="Yang X."/>
            <person name="Jeffery I.B."/>
            <person name="Cooney J.C."/>
            <person name="Kagawa T.F."/>
            <person name="Liu W."/>
            <person name="Song Y."/>
            <person name="Salvetti E."/>
            <person name="Wrobel A."/>
            <person name="Rasinkangas P."/>
            <person name="Parkhill J."/>
            <person name="Rea M.C."/>
            <person name="O'Sullivan O."/>
            <person name="Ritari J."/>
            <person name="Douillard F.P."/>
            <person name="Paul Ross R."/>
            <person name="Yang R."/>
            <person name="Briner A.E."/>
            <person name="Felis G.E."/>
            <person name="de Vos W.M."/>
            <person name="Barrangou R."/>
            <person name="Klaenhammer T.R."/>
            <person name="Caufield P.W."/>
            <person name="Cui Y."/>
            <person name="Zhang H."/>
            <person name="O'Toole P.W."/>
        </authorList>
    </citation>
    <scope>NUCLEOTIDE SEQUENCE [LARGE SCALE GENOMIC DNA]</scope>
    <source>
        <strain evidence="2 3">JCM 17158</strain>
    </source>
</reference>
<dbReference type="Proteomes" id="UP000051804">
    <property type="component" value="Unassembled WGS sequence"/>
</dbReference>
<comment type="caution">
    <text evidence="2">The sequence shown here is derived from an EMBL/GenBank/DDBJ whole genome shotgun (WGS) entry which is preliminary data.</text>
</comment>
<dbReference type="STRING" id="1291734.FD02_GL001880"/>